<comment type="cofactor">
    <cofactor evidence="1 16">
        <name>Mn(2+)</name>
        <dbReference type="ChEBI" id="CHEBI:29035"/>
    </cofactor>
</comment>
<dbReference type="AlphaFoldDB" id="A0A2P6VB97"/>
<evidence type="ECO:0000256" key="8">
    <source>
        <dbReference type="ARBA" id="ARBA00022759"/>
    </source>
</evidence>
<name>A0A2P6VB97_9CHLO</name>
<feature type="compositionally biased region" description="Low complexity" evidence="18">
    <location>
        <begin position="720"/>
        <end position="730"/>
    </location>
</feature>
<dbReference type="GO" id="GO:0042138">
    <property type="term" value="P:meiotic DNA double-strand break formation"/>
    <property type="evidence" value="ECO:0007669"/>
    <property type="project" value="TreeGrafter"/>
</dbReference>
<keyword evidence="11 16" id="KW-0269">Exonuclease</keyword>
<keyword evidence="15 16" id="KW-0469">Meiosis</keyword>
<comment type="function">
    <text evidence="16">Core component of the MRN complex, which plays a central role in double-strand break (DSB) repair, DNA recombination, maintenance of telomere integrity and meiosis. The MRN complex is involved in the repair of DNA double-strand breaks (DSBs) via homologous recombination (HR), an error-free mechanism which primarily occurs during S and G2 phases. The complex (1) mediates the end resection of damaged DNA, which generates proper single-stranded DNA, a key initial steps in HR, and is (2) required for the recruitment of other repair factors and efficient activation of ATM and ATR upon DNA damage. Within the MRN complex, MRE11 possesses both single-strand endonuclease activity and double-strand-specific 3'-5' exonuclease activity. MRE11 first endonucleolytically cleaves the 5' strand at DNA DSB ends to prevent non-homologous end joining (NHEJ) and licence HR. It then generates a single-stranded DNA gap via 3' to 5' exonucleolytic degradation, which is required for single-strand invasion and recombination.</text>
</comment>
<dbReference type="GO" id="GO:0035861">
    <property type="term" value="C:site of double-strand break"/>
    <property type="evidence" value="ECO:0007669"/>
    <property type="project" value="TreeGrafter"/>
</dbReference>
<dbReference type="FunFam" id="3.60.21.10:FF:000019">
    <property type="entry name" value="Double-strand break repair protein"/>
    <property type="match status" value="1"/>
</dbReference>
<evidence type="ECO:0000256" key="18">
    <source>
        <dbReference type="SAM" id="MobiDB-lite"/>
    </source>
</evidence>
<evidence type="ECO:0000256" key="10">
    <source>
        <dbReference type="ARBA" id="ARBA00022801"/>
    </source>
</evidence>
<dbReference type="EMBL" id="LHPF02000015">
    <property type="protein sequence ID" value="PSC71365.1"/>
    <property type="molecule type" value="Genomic_DNA"/>
</dbReference>
<dbReference type="InterPro" id="IPR038487">
    <property type="entry name" value="Mre11_capping_dom"/>
</dbReference>
<dbReference type="GO" id="GO:0097552">
    <property type="term" value="P:mitochondrial double-strand break repair via homologous recombination"/>
    <property type="evidence" value="ECO:0007669"/>
    <property type="project" value="TreeGrafter"/>
</dbReference>
<evidence type="ECO:0000256" key="7">
    <source>
        <dbReference type="ARBA" id="ARBA00022723"/>
    </source>
</evidence>
<dbReference type="STRING" id="554055.A0A2P6VB97"/>
<keyword evidence="9 16" id="KW-0227">DNA damage</keyword>
<protein>
    <recommendedName>
        <fullName evidence="16">Double-strand break repair protein</fullName>
    </recommendedName>
</protein>
<dbReference type="Pfam" id="PF04152">
    <property type="entry name" value="Mre11_DNA_bind"/>
    <property type="match status" value="1"/>
</dbReference>
<evidence type="ECO:0000256" key="15">
    <source>
        <dbReference type="ARBA" id="ARBA00023254"/>
    </source>
</evidence>
<dbReference type="PANTHER" id="PTHR10139:SF1">
    <property type="entry name" value="DOUBLE-STRAND BREAK REPAIR PROTEIN MRE11"/>
    <property type="match status" value="1"/>
</dbReference>
<dbReference type="SUPFAM" id="SSF56300">
    <property type="entry name" value="Metallo-dependent phosphatases"/>
    <property type="match status" value="1"/>
</dbReference>
<evidence type="ECO:0000256" key="14">
    <source>
        <dbReference type="ARBA" id="ARBA00023242"/>
    </source>
</evidence>
<evidence type="ECO:0000256" key="9">
    <source>
        <dbReference type="ARBA" id="ARBA00022763"/>
    </source>
</evidence>
<keyword evidence="8 16" id="KW-0255">Endonuclease</keyword>
<dbReference type="GO" id="GO:0006303">
    <property type="term" value="P:double-strand break repair via nonhomologous end joining"/>
    <property type="evidence" value="ECO:0007669"/>
    <property type="project" value="TreeGrafter"/>
</dbReference>
<dbReference type="GO" id="GO:0007095">
    <property type="term" value="P:mitotic G2 DNA damage checkpoint signaling"/>
    <property type="evidence" value="ECO:0007669"/>
    <property type="project" value="TreeGrafter"/>
</dbReference>
<keyword evidence="7" id="KW-0479">Metal-binding</keyword>
<dbReference type="CDD" id="cd00840">
    <property type="entry name" value="MPP_Mre11_N"/>
    <property type="match status" value="1"/>
</dbReference>
<evidence type="ECO:0000256" key="6">
    <source>
        <dbReference type="ARBA" id="ARBA00022722"/>
    </source>
</evidence>
<dbReference type="GO" id="GO:0000723">
    <property type="term" value="P:telomere maintenance"/>
    <property type="evidence" value="ECO:0007669"/>
    <property type="project" value="TreeGrafter"/>
</dbReference>
<evidence type="ECO:0000256" key="2">
    <source>
        <dbReference type="ARBA" id="ARBA00004123"/>
    </source>
</evidence>
<feature type="compositionally biased region" description="Low complexity" evidence="18">
    <location>
        <begin position="631"/>
        <end position="649"/>
    </location>
</feature>
<gene>
    <name evidence="20" type="ORF">C2E20_5266</name>
</gene>
<keyword evidence="6 16" id="KW-0540">Nuclease</keyword>
<dbReference type="GO" id="GO:0000014">
    <property type="term" value="F:single-stranded DNA endodeoxyribonuclease activity"/>
    <property type="evidence" value="ECO:0007669"/>
    <property type="project" value="TreeGrafter"/>
</dbReference>
<comment type="caution">
    <text evidence="20">The sequence shown here is derived from an EMBL/GenBank/DDBJ whole genome shotgun (WGS) entry which is preliminary data.</text>
</comment>
<dbReference type="OrthoDB" id="30417at2759"/>
<evidence type="ECO:0000256" key="11">
    <source>
        <dbReference type="ARBA" id="ARBA00022839"/>
    </source>
</evidence>
<feature type="compositionally biased region" description="Low complexity" evidence="18">
    <location>
        <begin position="612"/>
        <end position="623"/>
    </location>
</feature>
<dbReference type="SMART" id="SM01347">
    <property type="entry name" value="Mre11_DNA_bind"/>
    <property type="match status" value="1"/>
</dbReference>
<dbReference type="InterPro" id="IPR003701">
    <property type="entry name" value="Mre11"/>
</dbReference>
<evidence type="ECO:0000313" key="20">
    <source>
        <dbReference type="EMBL" id="PSC71365.1"/>
    </source>
</evidence>
<keyword evidence="14 16" id="KW-0539">Nucleus</keyword>
<dbReference type="GO" id="GO:0008296">
    <property type="term" value="F:3'-5'-DNA exonuclease activity"/>
    <property type="evidence" value="ECO:0007669"/>
    <property type="project" value="InterPro"/>
</dbReference>
<keyword evidence="12 16" id="KW-0234">DNA repair</keyword>
<feature type="region of interest" description="Disordered" evidence="18">
    <location>
        <begin position="561"/>
        <end position="787"/>
    </location>
</feature>
<evidence type="ECO:0000256" key="13">
    <source>
        <dbReference type="ARBA" id="ARBA00023211"/>
    </source>
</evidence>
<keyword evidence="13 16" id="KW-0464">Manganese</keyword>
<sequence length="787" mass="85382">MEATNDDVLRILISTDNHLGVWEKDEVRKDDSFLAFEEVFEIAEKHGADFVLLGGDLFHDNKPSRNTLVRTMNIMTRHCLGDRPVRFQVLSDQAQNFTTGRVNYEDPNYNIALPVMTIHGNHDDPAGAENLSAVDIMSTCRLVNYFGKAAIEGQGVGKLRISPVLLQKGATNVALYGLGNLRDERLCRLFATPGAVEWARPEGTEDVPREEWFNIFCLHQNRVAHTQGAKNVLRETALPGFLDFIVWGHEHECLADPVESVNGAFSLVQPGSSVATALAEGESKRKHCVMLEVYQGQWRFVKHPLDSVRPFQFATVSLAEQMELDPDQPEGVAEFLERKVQQMIDAAHRERSDRAPELPLIRLRVDYSGFSTINTQRFGQKFVGKVANPNDIVLWQKAPQRKAKDAGAAGGAGAAAGTLIRPEALDESRIEDLIGQHLQHNLEILQEQTLTDALHEFVEKDNKDSLKEAVGRALAETQNTTLHDRRAIQAEQDEDMVNVIKDVTQRFKESEAARSSQVHAQRVKEQQAQQQARHQQQQAANGLQQQVSAMQIEDDDDMMADIPARSAMGPPARRPPKAPPATASQRGKAAAPPPPRSRAAASRQTPLTFAPSSSRGSQRTSQGETGSLGTAPAAAAPAGRRGGSSRAAATKASQKMAQQLKHAGPAEDEAEDDDEVNVIDLAADDSEGIDSDSSEDASGLEEEEEELEPPASATRKRGRAAPAAAAPAAAGRRRGAAAQPHSQRTGGAVSHVISDDEEDAPATGRRRVGGVGVIPGGRSQAFGGPGL</sequence>
<dbReference type="InterPro" id="IPR004843">
    <property type="entry name" value="Calcineurin-like_PHP"/>
</dbReference>
<feature type="compositionally biased region" description="Low complexity" evidence="18">
    <location>
        <begin position="526"/>
        <end position="545"/>
    </location>
</feature>
<evidence type="ECO:0000256" key="1">
    <source>
        <dbReference type="ARBA" id="ARBA00001936"/>
    </source>
</evidence>
<dbReference type="InterPro" id="IPR007281">
    <property type="entry name" value="Mre11_DNA-bd"/>
</dbReference>
<evidence type="ECO:0000256" key="4">
    <source>
        <dbReference type="ARBA" id="ARBA00009028"/>
    </source>
</evidence>
<dbReference type="Pfam" id="PF00149">
    <property type="entry name" value="Metallophos"/>
    <property type="match status" value="1"/>
</dbReference>
<dbReference type="Gene3D" id="3.60.21.10">
    <property type="match status" value="1"/>
</dbReference>
<keyword evidence="5" id="KW-0158">Chromosome</keyword>
<dbReference type="GO" id="GO:0000724">
    <property type="term" value="P:double-strand break repair via homologous recombination"/>
    <property type="evidence" value="ECO:0007669"/>
    <property type="project" value="TreeGrafter"/>
</dbReference>
<keyword evidence="10 16" id="KW-0378">Hydrolase</keyword>
<evidence type="ECO:0000313" key="21">
    <source>
        <dbReference type="Proteomes" id="UP000239649"/>
    </source>
</evidence>
<accession>A0A2P6VB97</accession>
<keyword evidence="21" id="KW-1185">Reference proteome</keyword>
<evidence type="ECO:0000256" key="3">
    <source>
        <dbReference type="ARBA" id="ARBA00004286"/>
    </source>
</evidence>
<comment type="similarity">
    <text evidence="4 16">Belongs to the MRE11/RAD32 family.</text>
</comment>
<dbReference type="Proteomes" id="UP000239649">
    <property type="component" value="Unassembled WGS sequence"/>
</dbReference>
<evidence type="ECO:0000256" key="17">
    <source>
        <dbReference type="PIRSR" id="PIRSR000882-1"/>
    </source>
</evidence>
<dbReference type="PANTHER" id="PTHR10139">
    <property type="entry name" value="DOUBLE-STRAND BREAK REPAIR PROTEIN MRE11"/>
    <property type="match status" value="1"/>
</dbReference>
<evidence type="ECO:0000256" key="12">
    <source>
        <dbReference type="ARBA" id="ARBA00023204"/>
    </source>
</evidence>
<dbReference type="GO" id="GO:0030870">
    <property type="term" value="C:Mre11 complex"/>
    <property type="evidence" value="ECO:0007669"/>
    <property type="project" value="UniProtKB-UniRule"/>
</dbReference>
<organism evidence="20 21">
    <name type="scientific">Micractinium conductrix</name>
    <dbReference type="NCBI Taxonomy" id="554055"/>
    <lineage>
        <taxon>Eukaryota</taxon>
        <taxon>Viridiplantae</taxon>
        <taxon>Chlorophyta</taxon>
        <taxon>core chlorophytes</taxon>
        <taxon>Trebouxiophyceae</taxon>
        <taxon>Chlorellales</taxon>
        <taxon>Chlorellaceae</taxon>
        <taxon>Chlorella clade</taxon>
        <taxon>Micractinium</taxon>
    </lineage>
</organism>
<dbReference type="Gene3D" id="3.30.110.110">
    <property type="entry name" value="Mre11, capping domain"/>
    <property type="match status" value="1"/>
</dbReference>
<evidence type="ECO:0000259" key="19">
    <source>
        <dbReference type="SMART" id="SM01347"/>
    </source>
</evidence>
<dbReference type="InterPro" id="IPR029052">
    <property type="entry name" value="Metallo-depent_PP-like"/>
</dbReference>
<evidence type="ECO:0000256" key="16">
    <source>
        <dbReference type="PIRNR" id="PIRNR000882"/>
    </source>
</evidence>
<dbReference type="GO" id="GO:0030145">
    <property type="term" value="F:manganese ion binding"/>
    <property type="evidence" value="ECO:0007669"/>
    <property type="project" value="UniProtKB-UniRule"/>
</dbReference>
<feature type="domain" description="Mre11 DNA-binding" evidence="19">
    <location>
        <begin position="298"/>
        <end position="457"/>
    </location>
</feature>
<comment type="subcellular location">
    <subcellularLocation>
        <location evidence="3">Chromosome</location>
    </subcellularLocation>
    <subcellularLocation>
        <location evidence="2 16">Nucleus</location>
    </subcellularLocation>
</comment>
<dbReference type="InterPro" id="IPR041796">
    <property type="entry name" value="Mre11_N"/>
</dbReference>
<reference evidence="20 21" key="1">
    <citation type="journal article" date="2018" name="Plant J.">
        <title>Genome sequences of Chlorella sorokiniana UTEX 1602 and Micractinium conductrix SAG 241.80: implications to maltose excretion by a green alga.</title>
        <authorList>
            <person name="Arriola M.B."/>
            <person name="Velmurugan N."/>
            <person name="Zhang Y."/>
            <person name="Plunkett M.H."/>
            <person name="Hondzo H."/>
            <person name="Barney B.M."/>
        </authorList>
    </citation>
    <scope>NUCLEOTIDE SEQUENCE [LARGE SCALE GENOMIC DNA]</scope>
    <source>
        <strain evidence="20 21">SAG 241.80</strain>
    </source>
</reference>
<feature type="region of interest" description="Disordered" evidence="18">
    <location>
        <begin position="508"/>
        <end position="545"/>
    </location>
</feature>
<feature type="compositionally biased region" description="Acidic residues" evidence="18">
    <location>
        <begin position="666"/>
        <end position="708"/>
    </location>
</feature>
<proteinExistence type="inferred from homology"/>
<evidence type="ECO:0000256" key="5">
    <source>
        <dbReference type="ARBA" id="ARBA00022454"/>
    </source>
</evidence>
<feature type="active site" description="Proton donor" evidence="17">
    <location>
        <position position="122"/>
    </location>
</feature>
<dbReference type="PIRSF" id="PIRSF000882">
    <property type="entry name" value="DSB_repair_MRE11"/>
    <property type="match status" value="1"/>
</dbReference>